<dbReference type="InterPro" id="IPR017871">
    <property type="entry name" value="ABC_transporter-like_CS"/>
</dbReference>
<dbReference type="AlphaFoldDB" id="A0A382AIM4"/>
<dbReference type="GO" id="GO:0015833">
    <property type="term" value="P:peptide transport"/>
    <property type="evidence" value="ECO:0007669"/>
    <property type="project" value="InterPro"/>
</dbReference>
<evidence type="ECO:0000256" key="1">
    <source>
        <dbReference type="ARBA" id="ARBA00004202"/>
    </source>
</evidence>
<keyword evidence="3" id="KW-1003">Cell membrane</keyword>
<organism evidence="8">
    <name type="scientific">marine metagenome</name>
    <dbReference type="NCBI Taxonomy" id="408172"/>
    <lineage>
        <taxon>unclassified sequences</taxon>
        <taxon>metagenomes</taxon>
        <taxon>ecological metagenomes</taxon>
    </lineage>
</organism>
<dbReference type="InterPro" id="IPR050388">
    <property type="entry name" value="ABC_Ni/Peptide_Import"/>
</dbReference>
<dbReference type="Pfam" id="PF00005">
    <property type="entry name" value="ABC_tran"/>
    <property type="match status" value="1"/>
</dbReference>
<evidence type="ECO:0000256" key="3">
    <source>
        <dbReference type="ARBA" id="ARBA00022475"/>
    </source>
</evidence>
<dbReference type="GO" id="GO:0005886">
    <property type="term" value="C:plasma membrane"/>
    <property type="evidence" value="ECO:0007669"/>
    <property type="project" value="UniProtKB-SubCell"/>
</dbReference>
<evidence type="ECO:0000313" key="8">
    <source>
        <dbReference type="EMBL" id="SVB01141.1"/>
    </source>
</evidence>
<sequence length="318" mass="35108">MLEVKNLEVVFQTSGGRLTAVSDVSFKMDYGETVGIVGESGCGKSVVSLSIMGLIPNPPGQITNGYIGFGAQDLLRLNREEMQSVRGNDISMVFQEPMTSLNPLHTCGRQIQEPLLLHGKMQKTAAISESLELLVQVGIRNPERIAKSYPHQLSGGMRQRVMIAMALACHPKLLIADEPTTALDVTIEAQIIDLMRQLKNQIGAGIIMISHNLALMAEVCDRILVMYCGRIVEEGTVASLIKEPKHPYTVGLIASTPTITEHRARLTPIEGMVPNPFSMPMGCAFHPRCGDRMSECEGTMPRLKQYDDQRKVRCWKYD</sequence>
<dbReference type="InterPro" id="IPR003593">
    <property type="entry name" value="AAA+_ATPase"/>
</dbReference>
<evidence type="ECO:0000259" key="7">
    <source>
        <dbReference type="PROSITE" id="PS50893"/>
    </source>
</evidence>
<name>A0A382AIM4_9ZZZZ</name>
<dbReference type="PROSITE" id="PS00211">
    <property type="entry name" value="ABC_TRANSPORTER_1"/>
    <property type="match status" value="1"/>
</dbReference>
<dbReference type="NCBIfam" id="TIGR01727">
    <property type="entry name" value="oligo_HPY"/>
    <property type="match status" value="1"/>
</dbReference>
<dbReference type="GO" id="GO:0005524">
    <property type="term" value="F:ATP binding"/>
    <property type="evidence" value="ECO:0007669"/>
    <property type="project" value="UniProtKB-KW"/>
</dbReference>
<dbReference type="Gene3D" id="3.40.50.300">
    <property type="entry name" value="P-loop containing nucleotide triphosphate hydrolases"/>
    <property type="match status" value="1"/>
</dbReference>
<feature type="domain" description="ABC transporter" evidence="7">
    <location>
        <begin position="4"/>
        <end position="253"/>
    </location>
</feature>
<keyword evidence="4" id="KW-0547">Nucleotide-binding</keyword>
<accession>A0A382AIM4</accession>
<dbReference type="SUPFAM" id="SSF52540">
    <property type="entry name" value="P-loop containing nucleoside triphosphate hydrolases"/>
    <property type="match status" value="1"/>
</dbReference>
<reference evidence="8" key="1">
    <citation type="submission" date="2018-05" db="EMBL/GenBank/DDBJ databases">
        <authorList>
            <person name="Lanie J.A."/>
            <person name="Ng W.-L."/>
            <person name="Kazmierczak K.M."/>
            <person name="Andrzejewski T.M."/>
            <person name="Davidsen T.M."/>
            <person name="Wayne K.J."/>
            <person name="Tettelin H."/>
            <person name="Glass J.I."/>
            <person name="Rusch D."/>
            <person name="Podicherti R."/>
            <person name="Tsui H.-C.T."/>
            <person name="Winkler M.E."/>
        </authorList>
    </citation>
    <scope>NUCLEOTIDE SEQUENCE</scope>
</reference>
<keyword evidence="5" id="KW-0067">ATP-binding</keyword>
<keyword evidence="2" id="KW-0813">Transport</keyword>
<dbReference type="InterPro" id="IPR003439">
    <property type="entry name" value="ABC_transporter-like_ATP-bd"/>
</dbReference>
<dbReference type="PANTHER" id="PTHR43297">
    <property type="entry name" value="OLIGOPEPTIDE TRANSPORT ATP-BINDING PROTEIN APPD"/>
    <property type="match status" value="1"/>
</dbReference>
<proteinExistence type="predicted"/>
<dbReference type="GO" id="GO:0016887">
    <property type="term" value="F:ATP hydrolysis activity"/>
    <property type="evidence" value="ECO:0007669"/>
    <property type="project" value="InterPro"/>
</dbReference>
<dbReference type="PANTHER" id="PTHR43297:SF2">
    <property type="entry name" value="DIPEPTIDE TRANSPORT ATP-BINDING PROTEIN DPPD"/>
    <property type="match status" value="1"/>
</dbReference>
<dbReference type="CDD" id="cd03257">
    <property type="entry name" value="ABC_NikE_OppD_transporters"/>
    <property type="match status" value="1"/>
</dbReference>
<evidence type="ECO:0000256" key="5">
    <source>
        <dbReference type="ARBA" id="ARBA00022840"/>
    </source>
</evidence>
<dbReference type="SMART" id="SM00382">
    <property type="entry name" value="AAA"/>
    <property type="match status" value="1"/>
</dbReference>
<keyword evidence="6" id="KW-0472">Membrane</keyword>
<dbReference type="FunFam" id="3.40.50.300:FF:000016">
    <property type="entry name" value="Oligopeptide ABC transporter ATP-binding component"/>
    <property type="match status" value="1"/>
</dbReference>
<dbReference type="EMBL" id="UINC01025484">
    <property type="protein sequence ID" value="SVB01141.1"/>
    <property type="molecule type" value="Genomic_DNA"/>
</dbReference>
<dbReference type="InterPro" id="IPR013563">
    <property type="entry name" value="Oligopep_ABC_C"/>
</dbReference>
<dbReference type="PROSITE" id="PS50893">
    <property type="entry name" value="ABC_TRANSPORTER_2"/>
    <property type="match status" value="1"/>
</dbReference>
<protein>
    <recommendedName>
        <fullName evidence="7">ABC transporter domain-containing protein</fullName>
    </recommendedName>
</protein>
<comment type="subcellular location">
    <subcellularLocation>
        <location evidence="1">Cell membrane</location>
        <topology evidence="1">Peripheral membrane protein</topology>
    </subcellularLocation>
</comment>
<dbReference type="Pfam" id="PF08352">
    <property type="entry name" value="oligo_HPY"/>
    <property type="match status" value="1"/>
</dbReference>
<dbReference type="InterPro" id="IPR027417">
    <property type="entry name" value="P-loop_NTPase"/>
</dbReference>
<evidence type="ECO:0000256" key="4">
    <source>
        <dbReference type="ARBA" id="ARBA00022741"/>
    </source>
</evidence>
<evidence type="ECO:0000256" key="6">
    <source>
        <dbReference type="ARBA" id="ARBA00023136"/>
    </source>
</evidence>
<evidence type="ECO:0000256" key="2">
    <source>
        <dbReference type="ARBA" id="ARBA00022448"/>
    </source>
</evidence>
<gene>
    <name evidence="8" type="ORF">METZ01_LOCUS153995</name>
</gene>